<protein>
    <recommendedName>
        <fullName evidence="1">DUF7723 domain-containing protein</fullName>
    </recommendedName>
</protein>
<accession>A0A2M9A6Q9</accession>
<sequence>MSELQLKEIADNADMIIANYSFTVMENGDIKILYLSNPDQACVLNKDGDMIMSSMDDGRLALVQAYYLKNKDLIGKD</sequence>
<dbReference type="AlphaFoldDB" id="A0A2M9A6Q9"/>
<dbReference type="RefSeq" id="WP_100425372.1">
    <property type="nucleotide sequence ID" value="NZ_PGEX01000001.1"/>
</dbReference>
<dbReference type="Pfam" id="PF24848">
    <property type="entry name" value="DUF7723"/>
    <property type="match status" value="1"/>
</dbReference>
<dbReference type="InterPro" id="IPR056140">
    <property type="entry name" value="DUF7723"/>
</dbReference>
<organism evidence="2 3">
    <name type="scientific">Hallerella succinigenes</name>
    <dbReference type="NCBI Taxonomy" id="1896222"/>
    <lineage>
        <taxon>Bacteria</taxon>
        <taxon>Pseudomonadati</taxon>
        <taxon>Fibrobacterota</taxon>
        <taxon>Fibrobacteria</taxon>
        <taxon>Fibrobacterales</taxon>
        <taxon>Fibrobacteraceae</taxon>
        <taxon>Hallerella</taxon>
    </lineage>
</organism>
<dbReference type="OrthoDB" id="9805209at2"/>
<dbReference type="EMBL" id="PGEX01000001">
    <property type="protein sequence ID" value="PJJ41404.1"/>
    <property type="molecule type" value="Genomic_DNA"/>
</dbReference>
<keyword evidence="3" id="KW-1185">Reference proteome</keyword>
<dbReference type="Proteomes" id="UP000231134">
    <property type="component" value="Unassembled WGS sequence"/>
</dbReference>
<evidence type="ECO:0000259" key="1">
    <source>
        <dbReference type="Pfam" id="PF24848"/>
    </source>
</evidence>
<proteinExistence type="predicted"/>
<comment type="caution">
    <text evidence="2">The sequence shown here is derived from an EMBL/GenBank/DDBJ whole genome shotgun (WGS) entry which is preliminary data.</text>
</comment>
<name>A0A2M9A6Q9_9BACT</name>
<evidence type="ECO:0000313" key="2">
    <source>
        <dbReference type="EMBL" id="PJJ41404.1"/>
    </source>
</evidence>
<evidence type="ECO:0000313" key="3">
    <source>
        <dbReference type="Proteomes" id="UP000231134"/>
    </source>
</evidence>
<gene>
    <name evidence="2" type="ORF">BGX16_1370</name>
</gene>
<feature type="domain" description="DUF7723" evidence="1">
    <location>
        <begin position="5"/>
        <end position="73"/>
    </location>
</feature>
<reference evidence="2 3" key="1">
    <citation type="submission" date="2017-11" db="EMBL/GenBank/DDBJ databases">
        <title>Animal gut microbial communities from fecal samples from Wisconsin, USA.</title>
        <authorList>
            <person name="Neumann A."/>
        </authorList>
    </citation>
    <scope>NUCLEOTIDE SEQUENCE [LARGE SCALE GENOMIC DNA]</scope>
    <source>
        <strain evidence="2 3">UWS3</strain>
    </source>
</reference>